<evidence type="ECO:0000313" key="3">
    <source>
        <dbReference type="Proteomes" id="UP001500393"/>
    </source>
</evidence>
<dbReference type="EMBL" id="BAAAOS010000070">
    <property type="protein sequence ID" value="GAA1618557.1"/>
    <property type="molecule type" value="Genomic_DNA"/>
</dbReference>
<organism evidence="2 3">
    <name type="scientific">Kribbella sancticallisti</name>
    <dbReference type="NCBI Taxonomy" id="460087"/>
    <lineage>
        <taxon>Bacteria</taxon>
        <taxon>Bacillati</taxon>
        <taxon>Actinomycetota</taxon>
        <taxon>Actinomycetes</taxon>
        <taxon>Propionibacteriales</taxon>
        <taxon>Kribbellaceae</taxon>
        <taxon>Kribbella</taxon>
    </lineage>
</organism>
<dbReference type="Gene3D" id="3.40.50.1820">
    <property type="entry name" value="alpha/beta hydrolase"/>
    <property type="match status" value="1"/>
</dbReference>
<keyword evidence="3" id="KW-1185">Reference proteome</keyword>
<dbReference type="GO" id="GO:0016787">
    <property type="term" value="F:hydrolase activity"/>
    <property type="evidence" value="ECO:0007669"/>
    <property type="project" value="UniProtKB-KW"/>
</dbReference>
<dbReference type="InterPro" id="IPR029058">
    <property type="entry name" value="AB_hydrolase_fold"/>
</dbReference>
<dbReference type="Proteomes" id="UP001500393">
    <property type="component" value="Unassembled WGS sequence"/>
</dbReference>
<reference evidence="3" key="1">
    <citation type="journal article" date="2019" name="Int. J. Syst. Evol. Microbiol.">
        <title>The Global Catalogue of Microorganisms (GCM) 10K type strain sequencing project: providing services to taxonomists for standard genome sequencing and annotation.</title>
        <authorList>
            <consortium name="The Broad Institute Genomics Platform"/>
            <consortium name="The Broad Institute Genome Sequencing Center for Infectious Disease"/>
            <person name="Wu L."/>
            <person name="Ma J."/>
        </authorList>
    </citation>
    <scope>NUCLEOTIDE SEQUENCE [LARGE SCALE GENOMIC DNA]</scope>
    <source>
        <strain evidence="3">JCM 14969</strain>
    </source>
</reference>
<proteinExistence type="predicted"/>
<feature type="domain" description="AB hydrolase-1" evidence="1">
    <location>
        <begin position="36"/>
        <end position="245"/>
    </location>
</feature>
<dbReference type="SUPFAM" id="SSF53474">
    <property type="entry name" value="alpha/beta-Hydrolases"/>
    <property type="match status" value="1"/>
</dbReference>
<accession>A0ABP4QRI5</accession>
<sequence>MAAEVEVVTSADGTSIAYERTGSGPALILVDAALHYRAFSSFEGLIGLLKQHFTVFHYDRRGRGDSADTPPYAVAREVEDLAALIDRAGGSACVFGFSSGGLLALHAAAGGTAITRLALLEPPIATEDERPAQAEFTAAITRLLAAGQRSDAVDHVLRSVGLPEEMLAEMRDGPAWSAMEAVAHTLVYDSTISEQMSYKLLASVAVPTLVLDSRGSGSELTGMAATVAARLPNAVHQSLPGQWHGVADDVLAPALREFLAGA</sequence>
<evidence type="ECO:0000313" key="2">
    <source>
        <dbReference type="EMBL" id="GAA1618557.1"/>
    </source>
</evidence>
<keyword evidence="2" id="KW-0378">Hydrolase</keyword>
<gene>
    <name evidence="2" type="ORF">GCM10009789_85500</name>
</gene>
<protein>
    <submittedName>
        <fullName evidence="2">Alpha/beta hydrolase</fullName>
    </submittedName>
</protein>
<dbReference type="InterPro" id="IPR000073">
    <property type="entry name" value="AB_hydrolase_1"/>
</dbReference>
<evidence type="ECO:0000259" key="1">
    <source>
        <dbReference type="Pfam" id="PF12697"/>
    </source>
</evidence>
<name>A0ABP4QRI5_9ACTN</name>
<dbReference type="RefSeq" id="WP_344222528.1">
    <property type="nucleotide sequence ID" value="NZ_BAAAOS010000070.1"/>
</dbReference>
<comment type="caution">
    <text evidence="2">The sequence shown here is derived from an EMBL/GenBank/DDBJ whole genome shotgun (WGS) entry which is preliminary data.</text>
</comment>
<dbReference type="Pfam" id="PF12697">
    <property type="entry name" value="Abhydrolase_6"/>
    <property type="match status" value="1"/>
</dbReference>